<dbReference type="SUPFAM" id="SSF50685">
    <property type="entry name" value="Barwin-like endoglucanases"/>
    <property type="match status" value="1"/>
</dbReference>
<keyword evidence="3" id="KW-1185">Reference proteome</keyword>
<dbReference type="Gene3D" id="2.40.40.10">
    <property type="entry name" value="RlpA-like domain"/>
    <property type="match status" value="1"/>
</dbReference>
<evidence type="ECO:0000313" key="3">
    <source>
        <dbReference type="Proteomes" id="UP000799428"/>
    </source>
</evidence>
<dbReference type="EMBL" id="MU005781">
    <property type="protein sequence ID" value="KAF2704758.1"/>
    <property type="molecule type" value="Genomic_DNA"/>
</dbReference>
<name>A0A6G1JW35_9PLEO</name>
<keyword evidence="1" id="KW-0732">Signal</keyword>
<evidence type="ECO:0000313" key="2">
    <source>
        <dbReference type="EMBL" id="KAF2704758.1"/>
    </source>
</evidence>
<evidence type="ECO:0008006" key="4">
    <source>
        <dbReference type="Google" id="ProtNLM"/>
    </source>
</evidence>
<reference evidence="2" key="1">
    <citation type="journal article" date="2020" name="Stud. Mycol.">
        <title>101 Dothideomycetes genomes: a test case for predicting lifestyles and emergence of pathogens.</title>
        <authorList>
            <person name="Haridas S."/>
            <person name="Albert R."/>
            <person name="Binder M."/>
            <person name="Bloem J."/>
            <person name="Labutti K."/>
            <person name="Salamov A."/>
            <person name="Andreopoulos B."/>
            <person name="Baker S."/>
            <person name="Barry K."/>
            <person name="Bills G."/>
            <person name="Bluhm B."/>
            <person name="Cannon C."/>
            <person name="Castanera R."/>
            <person name="Culley D."/>
            <person name="Daum C."/>
            <person name="Ezra D."/>
            <person name="Gonzalez J."/>
            <person name="Henrissat B."/>
            <person name="Kuo A."/>
            <person name="Liang C."/>
            <person name="Lipzen A."/>
            <person name="Lutzoni F."/>
            <person name="Magnuson J."/>
            <person name="Mondo S."/>
            <person name="Nolan M."/>
            <person name="Ohm R."/>
            <person name="Pangilinan J."/>
            <person name="Park H.-J."/>
            <person name="Ramirez L."/>
            <person name="Alfaro M."/>
            <person name="Sun H."/>
            <person name="Tritt A."/>
            <person name="Yoshinaga Y."/>
            <person name="Zwiers L.-H."/>
            <person name="Turgeon B."/>
            <person name="Goodwin S."/>
            <person name="Spatafora J."/>
            <person name="Crous P."/>
            <person name="Grigoriev I."/>
        </authorList>
    </citation>
    <scope>NUCLEOTIDE SEQUENCE</scope>
    <source>
        <strain evidence="2">CBS 279.74</strain>
    </source>
</reference>
<dbReference type="Proteomes" id="UP000799428">
    <property type="component" value="Unassembled WGS sequence"/>
</dbReference>
<sequence>ITIYDNNGGYGACGTILHDTDHIVALSVETWGSSTYDVMTGAATNPWCGQKITIDYKGNQVEATIMDMCPGCKGKDIDLSLATWTELTGLAEKTRLTANWWKS</sequence>
<dbReference type="AlphaFoldDB" id="A0A6G1JW35"/>
<feature type="non-terminal residue" evidence="2">
    <location>
        <position position="1"/>
    </location>
</feature>
<dbReference type="InterPro" id="IPR051477">
    <property type="entry name" value="Expansin_CellWall"/>
</dbReference>
<dbReference type="InterPro" id="IPR036908">
    <property type="entry name" value="RlpA-like_sf"/>
</dbReference>
<protein>
    <recommendedName>
        <fullName evidence="4">RlpA-like protein double-psi beta-barrel domain-containing protein</fullName>
    </recommendedName>
</protein>
<organism evidence="2 3">
    <name type="scientific">Pleomassaria siparia CBS 279.74</name>
    <dbReference type="NCBI Taxonomy" id="1314801"/>
    <lineage>
        <taxon>Eukaryota</taxon>
        <taxon>Fungi</taxon>
        <taxon>Dikarya</taxon>
        <taxon>Ascomycota</taxon>
        <taxon>Pezizomycotina</taxon>
        <taxon>Dothideomycetes</taxon>
        <taxon>Pleosporomycetidae</taxon>
        <taxon>Pleosporales</taxon>
        <taxon>Pleomassariaceae</taxon>
        <taxon>Pleomassaria</taxon>
    </lineage>
</organism>
<accession>A0A6G1JW35</accession>
<gene>
    <name evidence="2" type="ORF">K504DRAFT_389300</name>
</gene>
<proteinExistence type="predicted"/>
<dbReference type="PANTHER" id="PTHR31836">
    <property type="match status" value="1"/>
</dbReference>
<evidence type="ECO:0000256" key="1">
    <source>
        <dbReference type="ARBA" id="ARBA00022729"/>
    </source>
</evidence>
<dbReference type="PANTHER" id="PTHR31836:SF28">
    <property type="entry name" value="SRCR DOMAIN-CONTAINING PROTEIN-RELATED"/>
    <property type="match status" value="1"/>
</dbReference>
<dbReference type="CDD" id="cd22191">
    <property type="entry name" value="DPBB_RlpA_EXP_N-like"/>
    <property type="match status" value="1"/>
</dbReference>
<dbReference type="OrthoDB" id="406505at2759"/>